<dbReference type="EMBL" id="CAMGYJ010000004">
    <property type="protein sequence ID" value="CAI0402143.1"/>
    <property type="molecule type" value="Genomic_DNA"/>
</dbReference>
<dbReference type="Gene3D" id="3.40.50.150">
    <property type="entry name" value="Vaccinia Virus protein VP39"/>
    <property type="match status" value="1"/>
</dbReference>
<dbReference type="Proteomes" id="UP001154282">
    <property type="component" value="Unassembled WGS sequence"/>
</dbReference>
<evidence type="ECO:0000313" key="2">
    <source>
        <dbReference type="EMBL" id="CAI0402143.1"/>
    </source>
</evidence>
<dbReference type="GO" id="GO:0008757">
    <property type="term" value="F:S-adenosylmethionine-dependent methyltransferase activity"/>
    <property type="evidence" value="ECO:0007669"/>
    <property type="project" value="InterPro"/>
</dbReference>
<sequence length="313" mass="33674">MAMIGRSAPLYSSPPLIPCNLNARSCTSVKVTPSCSNSHEIAAGGSLHKEAGERLLTSRLCPCGRRHFLGGAATMASRPIRPANASGPKSDYKDVLNRVHPPRPGWYEELYAWLLNSATEAYEAEVAEYKSRLFSELKGKAKEVLEIGIGTGPNLKYYDADVQVFGVDPNSKMERYACDAAIAAGLQPSSFSFTQAVGEAIPLDDASVDAVVGTLVLCSVEDVDRTLQEVKRVLKPGGIYLFVEHVAAKDGTALRFLQNVLNPLQQTLADGCHLTRQTGTEISKAGFSHLDLNMASLSSASFVNPHIYGMATK</sequence>
<proteinExistence type="predicted"/>
<feature type="domain" description="Methyltransferase type 11" evidence="1">
    <location>
        <begin position="145"/>
        <end position="242"/>
    </location>
</feature>
<keyword evidence="3" id="KW-1185">Reference proteome</keyword>
<dbReference type="AlphaFoldDB" id="A0AAV0IWX4"/>
<evidence type="ECO:0000313" key="3">
    <source>
        <dbReference type="Proteomes" id="UP001154282"/>
    </source>
</evidence>
<evidence type="ECO:0000259" key="1">
    <source>
        <dbReference type="Pfam" id="PF08241"/>
    </source>
</evidence>
<organism evidence="2 3">
    <name type="scientific">Linum tenue</name>
    <dbReference type="NCBI Taxonomy" id="586396"/>
    <lineage>
        <taxon>Eukaryota</taxon>
        <taxon>Viridiplantae</taxon>
        <taxon>Streptophyta</taxon>
        <taxon>Embryophyta</taxon>
        <taxon>Tracheophyta</taxon>
        <taxon>Spermatophyta</taxon>
        <taxon>Magnoliopsida</taxon>
        <taxon>eudicotyledons</taxon>
        <taxon>Gunneridae</taxon>
        <taxon>Pentapetalae</taxon>
        <taxon>rosids</taxon>
        <taxon>fabids</taxon>
        <taxon>Malpighiales</taxon>
        <taxon>Linaceae</taxon>
        <taxon>Linum</taxon>
    </lineage>
</organism>
<comment type="caution">
    <text evidence="2">The sequence shown here is derived from an EMBL/GenBank/DDBJ whole genome shotgun (WGS) entry which is preliminary data.</text>
</comment>
<dbReference type="PANTHER" id="PTHR45036:SF1">
    <property type="entry name" value="METHYLTRANSFERASE LIKE 7A"/>
    <property type="match status" value="1"/>
</dbReference>
<dbReference type="CDD" id="cd02440">
    <property type="entry name" value="AdoMet_MTases"/>
    <property type="match status" value="1"/>
</dbReference>
<dbReference type="InterPro" id="IPR013216">
    <property type="entry name" value="Methyltransf_11"/>
</dbReference>
<dbReference type="InterPro" id="IPR029063">
    <property type="entry name" value="SAM-dependent_MTases_sf"/>
</dbReference>
<name>A0AAV0IWX4_9ROSI</name>
<dbReference type="SUPFAM" id="SSF53335">
    <property type="entry name" value="S-adenosyl-L-methionine-dependent methyltransferases"/>
    <property type="match status" value="1"/>
</dbReference>
<accession>A0AAV0IWX4</accession>
<dbReference type="PANTHER" id="PTHR45036">
    <property type="entry name" value="METHYLTRANSFERASE LIKE 7B"/>
    <property type="match status" value="1"/>
</dbReference>
<dbReference type="InterPro" id="IPR052356">
    <property type="entry name" value="Thiol_S-MT"/>
</dbReference>
<dbReference type="Pfam" id="PF08241">
    <property type="entry name" value="Methyltransf_11"/>
    <property type="match status" value="1"/>
</dbReference>
<gene>
    <name evidence="2" type="ORF">LITE_LOCUS11479</name>
</gene>
<protein>
    <recommendedName>
        <fullName evidence="1">Methyltransferase type 11 domain-containing protein</fullName>
    </recommendedName>
</protein>
<reference evidence="2" key="1">
    <citation type="submission" date="2022-08" db="EMBL/GenBank/DDBJ databases">
        <authorList>
            <person name="Gutierrez-Valencia J."/>
        </authorList>
    </citation>
    <scope>NUCLEOTIDE SEQUENCE</scope>
</reference>